<sequence>MFNKLKSAVSSTVSKLVDAFKPKSRSEKIEEIKEDIKKDPTSFEKGTAFELCCLDIFPEKDFDLLEMTHNPDSANGRFVKSDLNPDLQFKDKKTGNNFSVECKYRSSLFKGAFSWAKNKAQADRYREYEKENEIPVFIAMGLGGTPEKPEQIFLMPLKEIKYNSLFPSVLKDYEIKEAKDVFKILK</sequence>
<accession>A0A8T3W7X5</accession>
<dbReference type="RefSeq" id="WP_278492275.1">
    <property type="nucleotide sequence ID" value="NZ_JACCQJ010000002.1"/>
</dbReference>
<evidence type="ECO:0000313" key="1">
    <source>
        <dbReference type="EMBL" id="MBG0769629.1"/>
    </source>
</evidence>
<organism evidence="1 2">
    <name type="scientific">Methanococcus maripaludis</name>
    <name type="common">Methanococcus deltae</name>
    <dbReference type="NCBI Taxonomy" id="39152"/>
    <lineage>
        <taxon>Archaea</taxon>
        <taxon>Methanobacteriati</taxon>
        <taxon>Methanobacteriota</taxon>
        <taxon>Methanomada group</taxon>
        <taxon>Methanococci</taxon>
        <taxon>Methanococcales</taxon>
        <taxon>Methanococcaceae</taxon>
        <taxon>Methanococcus</taxon>
    </lineage>
</organism>
<comment type="caution">
    <text evidence="1">The sequence shown here is derived from an EMBL/GenBank/DDBJ whole genome shotgun (WGS) entry which is preliminary data.</text>
</comment>
<dbReference type="AlphaFoldDB" id="A0A8T3W7X5"/>
<reference evidence="1" key="1">
    <citation type="submission" date="2020-07" db="EMBL/GenBank/DDBJ databases">
        <title>Severe corrosion of carbon steel in oil field produced water can be linked to methanogenic archaea containing a special type of NiFe hydrogenase.</title>
        <authorList>
            <person name="Lahme S."/>
            <person name="Mand J."/>
            <person name="Longwell J."/>
            <person name="Smith R."/>
            <person name="Enning D."/>
        </authorList>
    </citation>
    <scope>NUCLEOTIDE SEQUENCE</scope>
    <source>
        <strain evidence="1">MIC098Bin5</strain>
    </source>
</reference>
<dbReference type="EMBL" id="JACCQJ010000002">
    <property type="protein sequence ID" value="MBG0769629.1"/>
    <property type="molecule type" value="Genomic_DNA"/>
</dbReference>
<evidence type="ECO:0000313" key="2">
    <source>
        <dbReference type="Proteomes" id="UP000714405"/>
    </source>
</evidence>
<name>A0A8T3W7X5_METMI</name>
<proteinExistence type="predicted"/>
<gene>
    <name evidence="1" type="ORF">H0S71_07020</name>
</gene>
<protein>
    <submittedName>
        <fullName evidence="1">Uncharacterized protein</fullName>
    </submittedName>
</protein>
<dbReference type="Proteomes" id="UP000714405">
    <property type="component" value="Unassembled WGS sequence"/>
</dbReference>